<dbReference type="InterPro" id="IPR050206">
    <property type="entry name" value="FtsK/SpoIIIE/SftA"/>
</dbReference>
<keyword evidence="2 3" id="KW-0067">ATP-binding</keyword>
<dbReference type="Gene3D" id="3.40.50.300">
    <property type="entry name" value="P-loop containing nucleotide triphosphate hydrolases"/>
    <property type="match status" value="1"/>
</dbReference>
<comment type="caution">
    <text evidence="6">The sequence shown here is derived from an EMBL/GenBank/DDBJ whole genome shotgun (WGS) entry which is preliminary data.</text>
</comment>
<evidence type="ECO:0000313" key="7">
    <source>
        <dbReference type="Proteomes" id="UP001304769"/>
    </source>
</evidence>
<reference evidence="6 7" key="1">
    <citation type="submission" date="2023-12" db="EMBL/GenBank/DDBJ databases">
        <title>Sinomonas terricola sp. nov, isolated from litchi orchard soil in Guangdong, PR China.</title>
        <authorList>
            <person name="Jiaxin W."/>
            <person name="Yang Z."/>
            <person name="Honghui Z."/>
        </authorList>
    </citation>
    <scope>NUCLEOTIDE SEQUENCE [LARGE SCALE GENOMIC DNA]</scope>
    <source>
        <strain evidence="6 7">JGH33</strain>
    </source>
</reference>
<keyword evidence="7" id="KW-1185">Reference proteome</keyword>
<evidence type="ECO:0000256" key="3">
    <source>
        <dbReference type="PROSITE-ProRule" id="PRU00289"/>
    </source>
</evidence>
<dbReference type="RefSeq" id="WP_323280714.1">
    <property type="nucleotide sequence ID" value="NZ_JAYGGQ010000017.1"/>
</dbReference>
<dbReference type="InterPro" id="IPR027417">
    <property type="entry name" value="P-loop_NTPase"/>
</dbReference>
<dbReference type="InterPro" id="IPR002543">
    <property type="entry name" value="FtsK_dom"/>
</dbReference>
<feature type="domain" description="FtsK" evidence="5">
    <location>
        <begin position="300"/>
        <end position="498"/>
    </location>
</feature>
<dbReference type="Proteomes" id="UP001304769">
    <property type="component" value="Unassembled WGS sequence"/>
</dbReference>
<accession>A0ABU5TAY5</accession>
<dbReference type="EMBL" id="JAYGGQ010000017">
    <property type="protein sequence ID" value="MEA5456805.1"/>
    <property type="molecule type" value="Genomic_DNA"/>
</dbReference>
<dbReference type="PANTHER" id="PTHR22683">
    <property type="entry name" value="SPORULATION PROTEIN RELATED"/>
    <property type="match status" value="1"/>
</dbReference>
<dbReference type="SUPFAM" id="SSF52540">
    <property type="entry name" value="P-loop containing nucleoside triphosphate hydrolases"/>
    <property type="match status" value="1"/>
</dbReference>
<feature type="binding site" evidence="3">
    <location>
        <begin position="328"/>
        <end position="335"/>
    </location>
    <ligand>
        <name>ATP</name>
        <dbReference type="ChEBI" id="CHEBI:30616"/>
    </ligand>
</feature>
<dbReference type="PANTHER" id="PTHR22683:SF47">
    <property type="entry name" value="FTSK DOMAIN-CONTAINING PROTEIN YDCQ"/>
    <property type="match status" value="1"/>
</dbReference>
<feature type="region of interest" description="Disordered" evidence="4">
    <location>
        <begin position="594"/>
        <end position="684"/>
    </location>
</feature>
<protein>
    <recommendedName>
        <fullName evidence="5">FtsK domain-containing protein</fullName>
    </recommendedName>
</protein>
<organism evidence="6 7">
    <name type="scientific">Sinomonas terricola</name>
    <dbReference type="NCBI Taxonomy" id="3110330"/>
    <lineage>
        <taxon>Bacteria</taxon>
        <taxon>Bacillati</taxon>
        <taxon>Actinomycetota</taxon>
        <taxon>Actinomycetes</taxon>
        <taxon>Micrococcales</taxon>
        <taxon>Micrococcaceae</taxon>
        <taxon>Sinomonas</taxon>
    </lineage>
</organism>
<keyword evidence="1 3" id="KW-0547">Nucleotide-binding</keyword>
<sequence>MLKERRQPVPARVAEPDVHQWGYTRPSPTVAPTLSPRPQRWGFGAGVPPLVAVAYAGAQLVAGTPWTIAPAAVGAVAASGAITAFGLRRRERDAISDRATEDIAYLVATRLTRQCLKVLRWEGGWIGHPKLVRISYAQGAAETPGLREELAHALSSRFGRSYRLAKDDPRRRRLVYEEYTPDPEPEEPELSEIEQRIDKVVEKLFSGKGGNPPDVDLEWDDAGVAAISVRHDIGDLIAESAVRRVKERKFSNMVPGRWRATWDTSGDQVVFARRPELPTFVAHPPIPEMTGRPQDKENYETPIAYGVDEFGTVMAWRPWLQPMMLITGVTGRGKTVVAHSVLTELAARGWIIDVSDAKLVEFIGYKSWPNVRCVASRLEEQVRLIHAAHDLMKERYAQIVDGSAKEEDFEPYCLVVDEFALWREDLTDWYMDIKRSGDPSKAPAPRKVAAIVRAGRTARVHLVTLTQRPDAETFGNGETRTNYSCRVSLGPLDFDGSRMMWGLGGLGMAVDRSVRGRGTTFNENGEVVDFQAYWTPDPRKTSLEKPKDMAILAGLRPAQELHGKMKIILPKPSVFDDKSASVLPPSYSEYASARMVPADQEETDQDSGTQDSRAAEPAAPTEGGTGAAGVVPLQARDHRNERTVLEIRHGNAGTGHPGAEVVPLRPAPAQPGPQDEPEPEAGYDDPRSGWRLDMLSIEHVEAGFDIHLDDGGWAAVQESLADEDDEDLWNLLIVTDSGEEAIYSAPCGEAVAVRVSE</sequence>
<feature type="compositionally biased region" description="Basic and acidic residues" evidence="4">
    <location>
        <begin position="635"/>
        <end position="649"/>
    </location>
</feature>
<evidence type="ECO:0000256" key="4">
    <source>
        <dbReference type="SAM" id="MobiDB-lite"/>
    </source>
</evidence>
<evidence type="ECO:0000256" key="2">
    <source>
        <dbReference type="ARBA" id="ARBA00022840"/>
    </source>
</evidence>
<evidence type="ECO:0000313" key="6">
    <source>
        <dbReference type="EMBL" id="MEA5456805.1"/>
    </source>
</evidence>
<evidence type="ECO:0000256" key="1">
    <source>
        <dbReference type="ARBA" id="ARBA00022741"/>
    </source>
</evidence>
<dbReference type="PROSITE" id="PS50901">
    <property type="entry name" value="FTSK"/>
    <property type="match status" value="1"/>
</dbReference>
<name>A0ABU5TAY5_9MICC</name>
<gene>
    <name evidence="6" type="ORF">SPF06_18945</name>
</gene>
<evidence type="ECO:0000259" key="5">
    <source>
        <dbReference type="PROSITE" id="PS50901"/>
    </source>
</evidence>
<proteinExistence type="predicted"/>